<dbReference type="GO" id="GO:0009425">
    <property type="term" value="C:bacterial-type flagellum basal body"/>
    <property type="evidence" value="ECO:0007669"/>
    <property type="project" value="UniProtKB-SubCell"/>
</dbReference>
<dbReference type="AlphaFoldDB" id="A0A2S0PCS2"/>
<name>A0A2S0PCS2_9NEIS</name>
<dbReference type="Proteomes" id="UP000244173">
    <property type="component" value="Chromosome"/>
</dbReference>
<evidence type="ECO:0000256" key="3">
    <source>
        <dbReference type="ARBA" id="ARBA00023143"/>
    </source>
</evidence>
<dbReference type="NCBIfam" id="TIGR03506">
    <property type="entry name" value="FlgEFG_subfam"/>
    <property type="match status" value="1"/>
</dbReference>
<dbReference type="Gene3D" id="2.60.98.20">
    <property type="entry name" value="Flagellar hook protein FlgE"/>
    <property type="match status" value="1"/>
</dbReference>
<organism evidence="7 8">
    <name type="scientific">Microvirgula aerodenitrificans</name>
    <dbReference type="NCBI Taxonomy" id="57480"/>
    <lineage>
        <taxon>Bacteria</taxon>
        <taxon>Pseudomonadati</taxon>
        <taxon>Pseudomonadota</taxon>
        <taxon>Betaproteobacteria</taxon>
        <taxon>Neisseriales</taxon>
        <taxon>Aquaspirillaceae</taxon>
        <taxon>Microvirgula</taxon>
    </lineage>
</organism>
<evidence type="ECO:0000313" key="8">
    <source>
        <dbReference type="Proteomes" id="UP000244173"/>
    </source>
</evidence>
<accession>A0A2S0PCS2</accession>
<dbReference type="GO" id="GO:0005829">
    <property type="term" value="C:cytosol"/>
    <property type="evidence" value="ECO:0007669"/>
    <property type="project" value="TreeGrafter"/>
</dbReference>
<dbReference type="InterPro" id="IPR020013">
    <property type="entry name" value="Flagellar_FlgE/F/G"/>
</dbReference>
<dbReference type="RefSeq" id="WP_028499092.1">
    <property type="nucleotide sequence ID" value="NZ_CP028519.1"/>
</dbReference>
<feature type="compositionally biased region" description="Polar residues" evidence="5">
    <location>
        <begin position="256"/>
        <end position="266"/>
    </location>
</feature>
<dbReference type="InterPro" id="IPR037925">
    <property type="entry name" value="FlgE/F/G-like"/>
</dbReference>
<dbReference type="EMBL" id="CP028519">
    <property type="protein sequence ID" value="AVY95179.1"/>
    <property type="molecule type" value="Genomic_DNA"/>
</dbReference>
<evidence type="ECO:0000313" key="7">
    <source>
        <dbReference type="EMBL" id="AVY95179.1"/>
    </source>
</evidence>
<dbReference type="PANTHER" id="PTHR30435:SF1">
    <property type="entry name" value="FLAGELLAR HOOK PROTEIN FLGE"/>
    <property type="match status" value="1"/>
</dbReference>
<evidence type="ECO:0000256" key="2">
    <source>
        <dbReference type="ARBA" id="ARBA00009677"/>
    </source>
</evidence>
<dbReference type="PANTHER" id="PTHR30435">
    <property type="entry name" value="FLAGELLAR PROTEIN"/>
    <property type="match status" value="1"/>
</dbReference>
<reference evidence="7 8" key="1">
    <citation type="submission" date="2018-04" db="EMBL/GenBank/DDBJ databases">
        <title>Denitrifier Microvirgula.</title>
        <authorList>
            <person name="Anderson E."/>
            <person name="Jang J."/>
            <person name="Ishii S."/>
        </authorList>
    </citation>
    <scope>NUCLEOTIDE SEQUENCE [LARGE SCALE GENOMIC DNA]</scope>
    <source>
        <strain evidence="7 8">BE2.4</strain>
    </source>
</reference>
<gene>
    <name evidence="7" type="ORF">DAI18_14845</name>
</gene>
<feature type="domain" description="Flagellar basal-body/hook protein C-terminal" evidence="6">
    <location>
        <begin position="346"/>
        <end position="389"/>
    </location>
</feature>
<evidence type="ECO:0000256" key="1">
    <source>
        <dbReference type="ARBA" id="ARBA00004117"/>
    </source>
</evidence>
<dbReference type="Pfam" id="PF06429">
    <property type="entry name" value="Flg_bbr_C"/>
    <property type="match status" value="1"/>
</dbReference>
<dbReference type="KEGG" id="maer:DAI18_14845"/>
<protein>
    <recommendedName>
        <fullName evidence="4">Flagellar hook protein FlgE</fullName>
    </recommendedName>
</protein>
<keyword evidence="8" id="KW-1185">Reference proteome</keyword>
<dbReference type="InterPro" id="IPR037058">
    <property type="entry name" value="Falgellar_hook_FlgE_sf"/>
</dbReference>
<keyword evidence="3 4" id="KW-0975">Bacterial flagellum</keyword>
<comment type="subcellular location">
    <subcellularLocation>
        <location evidence="1 4">Bacterial flagellum basal body</location>
    </subcellularLocation>
</comment>
<dbReference type="GO" id="GO:0009424">
    <property type="term" value="C:bacterial-type flagellum hook"/>
    <property type="evidence" value="ECO:0007669"/>
    <property type="project" value="TreeGrafter"/>
</dbReference>
<dbReference type="STRING" id="1122240.GCA_000620105_01993"/>
<dbReference type="GO" id="GO:0071978">
    <property type="term" value="P:bacterial-type flagellum-dependent swarming motility"/>
    <property type="evidence" value="ECO:0007669"/>
    <property type="project" value="TreeGrafter"/>
</dbReference>
<feature type="region of interest" description="Disordered" evidence="5">
    <location>
        <begin position="256"/>
        <end position="275"/>
    </location>
</feature>
<dbReference type="OrthoDB" id="8578401at2"/>
<proteinExistence type="inferred from homology"/>
<evidence type="ECO:0000256" key="5">
    <source>
        <dbReference type="SAM" id="MobiDB-lite"/>
    </source>
</evidence>
<dbReference type="SUPFAM" id="SSF117143">
    <property type="entry name" value="Flagellar hook protein flgE"/>
    <property type="match status" value="1"/>
</dbReference>
<dbReference type="InterPro" id="IPR010930">
    <property type="entry name" value="Flg_bb/hook_C_dom"/>
</dbReference>
<sequence>MLTTIHTGLSGLRSFQRGLANIGHNIANLNSPGYKKTTLGYAELMSRRDMGVSGGGVRIAAVESHFGQGELRATANPLDVAVEGDGFLVSRLRGESHYFRTGELDVDRDGRLIRRTDRSQVQGLDVHGRLVDLSLAGLRVRAGRPTGLLRFSGNLSTDASSHRIEVPVHDHAGARRELTLHFRRDGAMPPGQWRLDISEGATGHASGGGDLRFDAAGSPLAGSGELSIALTAASGGVSRVRLDFGRPGTLSGVTHLSGGSTSTLKLEQQDGYPPGSLTRMTVDARGRVQAHYTNGQTADGGQLALAWFERPAQQLLRAGAGAWLSAGAPPARIGAPAGDVFGRIAGGMLEMSNVELATEFSELIVSQRGYQAASQLVAAANEMLQQALEIRGRR</sequence>
<evidence type="ECO:0000259" key="6">
    <source>
        <dbReference type="Pfam" id="PF06429"/>
    </source>
</evidence>
<evidence type="ECO:0000256" key="4">
    <source>
        <dbReference type="RuleBase" id="RU362116"/>
    </source>
</evidence>
<comment type="similarity">
    <text evidence="2 4">Belongs to the flagella basal body rod proteins family.</text>
</comment>
<comment type="function">
    <text evidence="4">A flexible structure which links the flagellar filament to the drive apparatus in the basal body.</text>
</comment>